<accession>A0A6J4NTZ9</accession>
<feature type="non-terminal residue" evidence="1">
    <location>
        <position position="1"/>
    </location>
</feature>
<dbReference type="EMBL" id="CADCTR010003287">
    <property type="protein sequence ID" value="CAA9392342.1"/>
    <property type="molecule type" value="Genomic_DNA"/>
</dbReference>
<gene>
    <name evidence="1" type="ORF">AVDCRST_MAG93-9792</name>
</gene>
<organism evidence="1">
    <name type="scientific">uncultured Chloroflexia bacterium</name>
    <dbReference type="NCBI Taxonomy" id="1672391"/>
    <lineage>
        <taxon>Bacteria</taxon>
        <taxon>Bacillati</taxon>
        <taxon>Chloroflexota</taxon>
        <taxon>Chloroflexia</taxon>
        <taxon>environmental samples</taxon>
    </lineage>
</organism>
<sequence length="32" mass="3423">CSAMCHVEELACDNQGESVTQSKSAIDLLPEN</sequence>
<name>A0A6J4NTZ9_9CHLR</name>
<reference evidence="1" key="1">
    <citation type="submission" date="2020-02" db="EMBL/GenBank/DDBJ databases">
        <authorList>
            <person name="Meier V. D."/>
        </authorList>
    </citation>
    <scope>NUCLEOTIDE SEQUENCE</scope>
    <source>
        <strain evidence="1">AVDCRST_MAG93</strain>
    </source>
</reference>
<proteinExistence type="predicted"/>
<evidence type="ECO:0000313" key="1">
    <source>
        <dbReference type="EMBL" id="CAA9392342.1"/>
    </source>
</evidence>
<dbReference type="AlphaFoldDB" id="A0A6J4NTZ9"/>
<protein>
    <submittedName>
        <fullName evidence="1">Uncharacterized protein</fullName>
    </submittedName>
</protein>